<sequence length="183" mass="20662">MKHYYKITDPFEIRVTVLYTLHKAQRALTAYEISHILLGSAKIDFFDIHDALSFLTEAKEIYQFQSMENKTLYALTETGAAAAQDFSAQVPLEVQEYIDECIAELFAEQEKQNALIAHSVPVSFDEFAAHMELKDGKASLLSMTVYAKDEELANKMCKAFRKNSAKIYDTLIGLLTASETEEA</sequence>
<comment type="caution">
    <text evidence="1">The sequence shown here is derived from an EMBL/GenBank/DDBJ whole genome shotgun (WGS) entry which is preliminary data.</text>
</comment>
<evidence type="ECO:0000313" key="1">
    <source>
        <dbReference type="EMBL" id="HIV03297.1"/>
    </source>
</evidence>
<dbReference type="Pfam" id="PF14277">
    <property type="entry name" value="DUF4364"/>
    <property type="match status" value="1"/>
</dbReference>
<evidence type="ECO:0000313" key="2">
    <source>
        <dbReference type="Proteomes" id="UP000886743"/>
    </source>
</evidence>
<name>A0A9D1T0Q3_9FIRM</name>
<reference evidence="1" key="1">
    <citation type="submission" date="2020-10" db="EMBL/GenBank/DDBJ databases">
        <authorList>
            <person name="Gilroy R."/>
        </authorList>
    </citation>
    <scope>NUCLEOTIDE SEQUENCE</scope>
    <source>
        <strain evidence="1">4920</strain>
    </source>
</reference>
<accession>A0A9D1T0Q3</accession>
<protein>
    <submittedName>
        <fullName evidence="1">DUF4364 family protein</fullName>
    </submittedName>
</protein>
<reference evidence="1" key="2">
    <citation type="journal article" date="2021" name="PeerJ">
        <title>Extensive microbial diversity within the chicken gut microbiome revealed by metagenomics and culture.</title>
        <authorList>
            <person name="Gilroy R."/>
            <person name="Ravi A."/>
            <person name="Getino M."/>
            <person name="Pursley I."/>
            <person name="Horton D.L."/>
            <person name="Alikhan N.F."/>
            <person name="Baker D."/>
            <person name="Gharbi K."/>
            <person name="Hall N."/>
            <person name="Watson M."/>
            <person name="Adriaenssens E.M."/>
            <person name="Foster-Nyarko E."/>
            <person name="Jarju S."/>
            <person name="Secka A."/>
            <person name="Antonio M."/>
            <person name="Oren A."/>
            <person name="Chaudhuri R.R."/>
            <person name="La Ragione R."/>
            <person name="Hildebrand F."/>
            <person name="Pallen M.J."/>
        </authorList>
    </citation>
    <scope>NUCLEOTIDE SEQUENCE</scope>
    <source>
        <strain evidence="1">4920</strain>
    </source>
</reference>
<dbReference type="InterPro" id="IPR025374">
    <property type="entry name" value="DUF4364"/>
</dbReference>
<organism evidence="1 2">
    <name type="scientific">Candidatus Aphodoplasma excrementigallinarum</name>
    <dbReference type="NCBI Taxonomy" id="2840673"/>
    <lineage>
        <taxon>Bacteria</taxon>
        <taxon>Bacillati</taxon>
        <taxon>Bacillota</taxon>
        <taxon>Clostridia</taxon>
        <taxon>Eubacteriales</taxon>
        <taxon>Candidatus Aphodoplasma</taxon>
    </lineage>
</organism>
<proteinExistence type="predicted"/>
<dbReference type="AlphaFoldDB" id="A0A9D1T0Q3"/>
<dbReference type="InterPro" id="IPR036390">
    <property type="entry name" value="WH_DNA-bd_sf"/>
</dbReference>
<dbReference type="Proteomes" id="UP000886743">
    <property type="component" value="Unassembled WGS sequence"/>
</dbReference>
<dbReference type="SUPFAM" id="SSF46785">
    <property type="entry name" value="Winged helix' DNA-binding domain"/>
    <property type="match status" value="1"/>
</dbReference>
<dbReference type="EMBL" id="DVOF01000207">
    <property type="protein sequence ID" value="HIV03297.1"/>
    <property type="molecule type" value="Genomic_DNA"/>
</dbReference>
<gene>
    <name evidence="1" type="ORF">IAC74_06945</name>
</gene>